<sequence length="179" mass="19539">MREPLLDKDKFCFDWVRSASLDFLESTSICQHLAPTHVFNCLVPQAAPTSILIISSKPRPPSSILTYNLSAPLVSLPAIAIALTFRSCNCLYTSSEPHSAARCPGTADSRPEGLADHQIAQSIDSSSNFDQLPIIQGFFKVAIISCRCCFSRQASRLLHISHSQPAPGVLISNISYNLH</sequence>
<accession>A0A9D4ZQ00</accession>
<protein>
    <submittedName>
        <fullName evidence="1">Uncharacterized protein</fullName>
    </submittedName>
</protein>
<evidence type="ECO:0000313" key="1">
    <source>
        <dbReference type="EMBL" id="KAI5081596.1"/>
    </source>
</evidence>
<proteinExistence type="predicted"/>
<reference evidence="1" key="1">
    <citation type="submission" date="2021-01" db="EMBL/GenBank/DDBJ databases">
        <title>Adiantum capillus-veneris genome.</title>
        <authorList>
            <person name="Fang Y."/>
            <person name="Liao Q."/>
        </authorList>
    </citation>
    <scope>NUCLEOTIDE SEQUENCE</scope>
    <source>
        <strain evidence="1">H3</strain>
        <tissue evidence="1">Leaf</tissue>
    </source>
</reference>
<name>A0A9D4ZQ00_ADICA</name>
<evidence type="ECO:0000313" key="2">
    <source>
        <dbReference type="Proteomes" id="UP000886520"/>
    </source>
</evidence>
<organism evidence="1 2">
    <name type="scientific">Adiantum capillus-veneris</name>
    <name type="common">Maidenhair fern</name>
    <dbReference type="NCBI Taxonomy" id="13818"/>
    <lineage>
        <taxon>Eukaryota</taxon>
        <taxon>Viridiplantae</taxon>
        <taxon>Streptophyta</taxon>
        <taxon>Embryophyta</taxon>
        <taxon>Tracheophyta</taxon>
        <taxon>Polypodiopsida</taxon>
        <taxon>Polypodiidae</taxon>
        <taxon>Polypodiales</taxon>
        <taxon>Pteridineae</taxon>
        <taxon>Pteridaceae</taxon>
        <taxon>Vittarioideae</taxon>
        <taxon>Adiantum</taxon>
    </lineage>
</organism>
<dbReference type="AlphaFoldDB" id="A0A9D4ZQ00"/>
<dbReference type="EMBL" id="JABFUD020000003">
    <property type="protein sequence ID" value="KAI5081596.1"/>
    <property type="molecule type" value="Genomic_DNA"/>
</dbReference>
<comment type="caution">
    <text evidence="1">The sequence shown here is derived from an EMBL/GenBank/DDBJ whole genome shotgun (WGS) entry which is preliminary data.</text>
</comment>
<dbReference type="Proteomes" id="UP000886520">
    <property type="component" value="Chromosome 2"/>
</dbReference>
<keyword evidence="2" id="KW-1185">Reference proteome</keyword>
<gene>
    <name evidence="1" type="ORF">GOP47_0001339</name>
</gene>